<protein>
    <submittedName>
        <fullName evidence="1">12954_t:CDS:1</fullName>
    </submittedName>
</protein>
<evidence type="ECO:0000313" key="1">
    <source>
        <dbReference type="EMBL" id="CAG8447570.1"/>
    </source>
</evidence>
<name>A0A9N8YTA4_9GLOM</name>
<evidence type="ECO:0000313" key="2">
    <source>
        <dbReference type="Proteomes" id="UP000789570"/>
    </source>
</evidence>
<gene>
    <name evidence="1" type="ORF">FCALED_LOCUS1007</name>
</gene>
<dbReference type="AlphaFoldDB" id="A0A9N8YTA4"/>
<organism evidence="1 2">
    <name type="scientific">Funneliformis caledonium</name>
    <dbReference type="NCBI Taxonomy" id="1117310"/>
    <lineage>
        <taxon>Eukaryota</taxon>
        <taxon>Fungi</taxon>
        <taxon>Fungi incertae sedis</taxon>
        <taxon>Mucoromycota</taxon>
        <taxon>Glomeromycotina</taxon>
        <taxon>Glomeromycetes</taxon>
        <taxon>Glomerales</taxon>
        <taxon>Glomeraceae</taxon>
        <taxon>Funneliformis</taxon>
    </lineage>
</organism>
<keyword evidence="2" id="KW-1185">Reference proteome</keyword>
<accession>A0A9N8YTA4</accession>
<reference evidence="1" key="1">
    <citation type="submission" date="2021-06" db="EMBL/GenBank/DDBJ databases">
        <authorList>
            <person name="Kallberg Y."/>
            <person name="Tangrot J."/>
            <person name="Rosling A."/>
        </authorList>
    </citation>
    <scope>NUCLEOTIDE SEQUENCE</scope>
    <source>
        <strain evidence="1">UK204</strain>
    </source>
</reference>
<dbReference type="EMBL" id="CAJVPQ010000117">
    <property type="protein sequence ID" value="CAG8447570.1"/>
    <property type="molecule type" value="Genomic_DNA"/>
</dbReference>
<dbReference type="OrthoDB" id="2366036at2759"/>
<dbReference type="Proteomes" id="UP000789570">
    <property type="component" value="Unassembled WGS sequence"/>
</dbReference>
<sequence>MTKDKNYDVYLVSVENINSELYFEPFSHECCKGNKEHSEQPGYICTCESFYTMEPSNSSNNVISTVYQQLFYTKTRFSGPMIMGFNKSAICKKLLEGVLFHLYFINLELIHVFVFRIARSENDQ</sequence>
<comment type="caution">
    <text evidence="1">The sequence shown here is derived from an EMBL/GenBank/DDBJ whole genome shotgun (WGS) entry which is preliminary data.</text>
</comment>
<proteinExistence type="predicted"/>